<dbReference type="SMART" id="SM00226">
    <property type="entry name" value="LMWPc"/>
    <property type="match status" value="1"/>
</dbReference>
<dbReference type="GO" id="GO:0004725">
    <property type="term" value="F:protein tyrosine phosphatase activity"/>
    <property type="evidence" value="ECO:0007669"/>
    <property type="project" value="UniProtKB-EC"/>
</dbReference>
<dbReference type="InterPro" id="IPR036196">
    <property type="entry name" value="Ptyr_pPase_sf"/>
</dbReference>
<feature type="domain" description="Phosphotyrosine protein phosphatase I" evidence="4">
    <location>
        <begin position="26"/>
        <end position="171"/>
    </location>
</feature>
<dbReference type="PANTHER" id="PTHR11717">
    <property type="entry name" value="LOW MOLECULAR WEIGHT PROTEIN TYROSINE PHOSPHATASE"/>
    <property type="match status" value="1"/>
</dbReference>
<dbReference type="Proteomes" id="UP000622580">
    <property type="component" value="Unassembled WGS sequence"/>
</dbReference>
<dbReference type="EMBL" id="JAGSGD010000001">
    <property type="protein sequence ID" value="MBR7620366.1"/>
    <property type="molecule type" value="Genomic_DNA"/>
</dbReference>
<evidence type="ECO:0000259" key="4">
    <source>
        <dbReference type="SMART" id="SM00226"/>
    </source>
</evidence>
<evidence type="ECO:0000313" key="6">
    <source>
        <dbReference type="Proteomes" id="UP000622580"/>
    </source>
</evidence>
<gene>
    <name evidence="5" type="ORF">JKL49_13305</name>
</gene>
<dbReference type="Pfam" id="PF01451">
    <property type="entry name" value="LMWPc"/>
    <property type="match status" value="1"/>
</dbReference>
<accession>A0A941D3S5</accession>
<organism evidence="5 6">
    <name type="scientific">Phenylobacterium glaciei</name>
    <dbReference type="NCBI Taxonomy" id="2803784"/>
    <lineage>
        <taxon>Bacteria</taxon>
        <taxon>Pseudomonadati</taxon>
        <taxon>Pseudomonadota</taxon>
        <taxon>Alphaproteobacteria</taxon>
        <taxon>Caulobacterales</taxon>
        <taxon>Caulobacteraceae</taxon>
        <taxon>Phenylobacterium</taxon>
    </lineage>
</organism>
<reference evidence="5" key="1">
    <citation type="submission" date="2021-04" db="EMBL/GenBank/DDBJ databases">
        <title>Draft genome assembly of strain Phenylobacterium sp. 20VBR1 using MiniION and Illumina platforms.</title>
        <authorList>
            <person name="Thomas F.A."/>
            <person name="Krishnan K.P."/>
            <person name="Sinha R.K."/>
        </authorList>
    </citation>
    <scope>NUCLEOTIDE SEQUENCE</scope>
    <source>
        <strain evidence="5">20VBR1</strain>
    </source>
</reference>
<comment type="catalytic activity">
    <reaction evidence="2">
        <text>O-phospho-L-tyrosyl-[protein] + H2O = L-tyrosyl-[protein] + phosphate</text>
        <dbReference type="Rhea" id="RHEA:10684"/>
        <dbReference type="Rhea" id="RHEA-COMP:10136"/>
        <dbReference type="Rhea" id="RHEA-COMP:20101"/>
        <dbReference type="ChEBI" id="CHEBI:15377"/>
        <dbReference type="ChEBI" id="CHEBI:43474"/>
        <dbReference type="ChEBI" id="CHEBI:46858"/>
        <dbReference type="ChEBI" id="CHEBI:61978"/>
        <dbReference type="EC" id="3.1.3.48"/>
    </reaction>
</comment>
<keyword evidence="6" id="KW-1185">Reference proteome</keyword>
<dbReference type="AlphaFoldDB" id="A0A941D3S5"/>
<dbReference type="InterPro" id="IPR050438">
    <property type="entry name" value="LMW_PTPase"/>
</dbReference>
<feature type="chain" id="PRO_5036714656" description="protein-tyrosine-phosphatase" evidence="3">
    <location>
        <begin position="23"/>
        <end position="180"/>
    </location>
</feature>
<dbReference type="Gene3D" id="3.40.50.2300">
    <property type="match status" value="1"/>
</dbReference>
<dbReference type="PANTHER" id="PTHR11717:SF31">
    <property type="entry name" value="LOW MOLECULAR WEIGHT PROTEIN-TYROSINE-PHOSPHATASE ETP-RELATED"/>
    <property type="match status" value="1"/>
</dbReference>
<protein>
    <recommendedName>
        <fullName evidence="1">protein-tyrosine-phosphatase</fullName>
        <ecNumber evidence="1">3.1.3.48</ecNumber>
    </recommendedName>
</protein>
<dbReference type="SUPFAM" id="SSF52788">
    <property type="entry name" value="Phosphotyrosine protein phosphatases I"/>
    <property type="match status" value="1"/>
</dbReference>
<comment type="caution">
    <text evidence="5">The sequence shown here is derived from an EMBL/GenBank/DDBJ whole genome shotgun (WGS) entry which is preliminary data.</text>
</comment>
<evidence type="ECO:0000256" key="3">
    <source>
        <dbReference type="SAM" id="SignalP"/>
    </source>
</evidence>
<evidence type="ECO:0000256" key="1">
    <source>
        <dbReference type="ARBA" id="ARBA00013064"/>
    </source>
</evidence>
<dbReference type="EC" id="3.1.3.48" evidence="1"/>
<sequence>MLDRRHLFVLPVLCLLAGRAHAAEPVKIAFVDTGNTGRSLMAQTLARALAARRVLPIAVISRGLDVDPFDETPEPNAQALMAARGFDVSAHRARALQPADIAHADLILTMTAPHAEKVVALAPDAKAKTFTLAAYATGADTPIPDAWGKPMAAYRAVLEQLDLYLPLALAKAVAGRARSP</sequence>
<dbReference type="RefSeq" id="WP_215341105.1">
    <property type="nucleotide sequence ID" value="NZ_JAGSGD010000001.1"/>
</dbReference>
<feature type="signal peptide" evidence="3">
    <location>
        <begin position="1"/>
        <end position="22"/>
    </location>
</feature>
<proteinExistence type="predicted"/>
<name>A0A941D3S5_9CAUL</name>
<evidence type="ECO:0000256" key="2">
    <source>
        <dbReference type="ARBA" id="ARBA00051722"/>
    </source>
</evidence>
<keyword evidence="3" id="KW-0732">Signal</keyword>
<dbReference type="InterPro" id="IPR023485">
    <property type="entry name" value="Ptyr_pPase"/>
</dbReference>
<evidence type="ECO:0000313" key="5">
    <source>
        <dbReference type="EMBL" id="MBR7620366.1"/>
    </source>
</evidence>